<dbReference type="InterPro" id="IPR006201">
    <property type="entry name" value="Neur_channel"/>
</dbReference>
<comment type="catalytic activity">
    <reaction evidence="16">
        <text>K(+)(in) = K(+)(out)</text>
        <dbReference type="Rhea" id="RHEA:29463"/>
        <dbReference type="ChEBI" id="CHEBI:29103"/>
    </reaction>
</comment>
<keyword evidence="5 20" id="KW-1133">Transmembrane helix</keyword>
<organism evidence="23 24">
    <name type="scientific">Oryzias sinensis</name>
    <name type="common">Chinese medaka</name>
    <dbReference type="NCBI Taxonomy" id="183150"/>
    <lineage>
        <taxon>Eukaryota</taxon>
        <taxon>Metazoa</taxon>
        <taxon>Chordata</taxon>
        <taxon>Craniata</taxon>
        <taxon>Vertebrata</taxon>
        <taxon>Euteleostomi</taxon>
        <taxon>Actinopterygii</taxon>
        <taxon>Neopterygii</taxon>
        <taxon>Teleostei</taxon>
        <taxon>Neoteleostei</taxon>
        <taxon>Acanthomorphata</taxon>
        <taxon>Ovalentaria</taxon>
        <taxon>Atherinomorphae</taxon>
        <taxon>Beloniformes</taxon>
        <taxon>Adrianichthyidae</taxon>
        <taxon>Oryziinae</taxon>
        <taxon>Oryzias</taxon>
    </lineage>
</organism>
<keyword evidence="4 20" id="KW-0732">Signal</keyword>
<comment type="similarity">
    <text evidence="20">Belongs to the ligand-gated ion channel (TC 1.A.9) family.</text>
</comment>
<keyword evidence="8 20" id="KW-0472">Membrane</keyword>
<comment type="function">
    <text evidence="19">Forms serotonin (5-hydroxytryptamine/5-HT3)-activated cation-selective channel complexes, which when activated cause fast, depolarizing responses in neurons.</text>
</comment>
<dbReference type="Gene3D" id="2.70.170.10">
    <property type="entry name" value="Neurotransmitter-gated ion-channel ligand-binding domain"/>
    <property type="match status" value="1"/>
</dbReference>
<feature type="transmembrane region" description="Helical" evidence="20">
    <location>
        <begin position="268"/>
        <end position="285"/>
    </location>
</feature>
<dbReference type="Pfam" id="PF02931">
    <property type="entry name" value="Neur_chan_LBD"/>
    <property type="match status" value="1"/>
</dbReference>
<feature type="signal peptide" evidence="20">
    <location>
        <begin position="1"/>
        <end position="19"/>
    </location>
</feature>
<evidence type="ECO:0000256" key="6">
    <source>
        <dbReference type="ARBA" id="ARBA00023018"/>
    </source>
</evidence>
<dbReference type="PRINTS" id="PR00252">
    <property type="entry name" value="NRIONCHANNEL"/>
</dbReference>
<dbReference type="Pfam" id="PF02932">
    <property type="entry name" value="Neur_chan_memb"/>
    <property type="match status" value="1"/>
</dbReference>
<feature type="domain" description="Neurotransmitter-gated ion-channel ligand-binding" evidence="21">
    <location>
        <begin position="30"/>
        <end position="236"/>
    </location>
</feature>
<dbReference type="InterPro" id="IPR049944">
    <property type="entry name" value="LGIC_TM_5-HT3"/>
</dbReference>
<keyword evidence="24" id="KW-1185">Reference proteome</keyword>
<evidence type="ECO:0000256" key="20">
    <source>
        <dbReference type="RuleBase" id="RU000687"/>
    </source>
</evidence>
<evidence type="ECO:0000256" key="16">
    <source>
        <dbReference type="ARBA" id="ARBA00034430"/>
    </source>
</evidence>
<evidence type="ECO:0000256" key="14">
    <source>
        <dbReference type="ARBA" id="ARBA00023303"/>
    </source>
</evidence>
<keyword evidence="14 20" id="KW-0407">Ion channel</keyword>
<dbReference type="AlphaFoldDB" id="A0A8C8E0G3"/>
<feature type="domain" description="Neurotransmitter-gated ion-channel transmembrane" evidence="22">
    <location>
        <begin position="243"/>
        <end position="334"/>
    </location>
</feature>
<evidence type="ECO:0000256" key="2">
    <source>
        <dbReference type="ARBA" id="ARBA00022475"/>
    </source>
</evidence>
<comment type="subcellular location">
    <subcellularLocation>
        <location evidence="15">Postsynaptic cell membrane</location>
        <topology evidence="15">Multi-pass membrane protein</topology>
    </subcellularLocation>
</comment>
<evidence type="ECO:0000256" key="15">
    <source>
        <dbReference type="ARBA" id="ARBA00034104"/>
    </source>
</evidence>
<dbReference type="InterPro" id="IPR036719">
    <property type="entry name" value="Neuro-gated_channel_TM_sf"/>
</dbReference>
<feature type="chain" id="PRO_5034666469" evidence="20">
    <location>
        <begin position="20"/>
        <end position="457"/>
    </location>
</feature>
<feature type="transmembrane region" description="Helical" evidence="20">
    <location>
        <begin position="431"/>
        <end position="454"/>
    </location>
</feature>
<keyword evidence="1 20" id="KW-0813">Transport</keyword>
<evidence type="ECO:0000256" key="18">
    <source>
        <dbReference type="ARBA" id="ARBA00036634"/>
    </source>
</evidence>
<evidence type="ECO:0000256" key="11">
    <source>
        <dbReference type="ARBA" id="ARBA00023180"/>
    </source>
</evidence>
<evidence type="ECO:0000259" key="21">
    <source>
        <dbReference type="Pfam" id="PF02931"/>
    </source>
</evidence>
<dbReference type="CDD" id="cd19063">
    <property type="entry name" value="LGIC_TM_5-HT3"/>
    <property type="match status" value="1"/>
</dbReference>
<feature type="transmembrane region" description="Helical" evidence="20">
    <location>
        <begin position="237"/>
        <end position="261"/>
    </location>
</feature>
<keyword evidence="11" id="KW-0325">Glycoprotein</keyword>
<keyword evidence="6" id="KW-0770">Synapse</keyword>
<dbReference type="InterPro" id="IPR008133">
    <property type="entry name" value="5HT3_rcpt_A"/>
</dbReference>
<keyword evidence="13" id="KW-1071">Ligand-gated ion channel</keyword>
<keyword evidence="3 20" id="KW-0812">Transmembrane</keyword>
<evidence type="ECO:0000256" key="1">
    <source>
        <dbReference type="ARBA" id="ARBA00022448"/>
    </source>
</evidence>
<dbReference type="SUPFAM" id="SSF63712">
    <property type="entry name" value="Nicotinic receptor ligand binding domain-like"/>
    <property type="match status" value="1"/>
</dbReference>
<evidence type="ECO:0000256" key="10">
    <source>
        <dbReference type="ARBA" id="ARBA00023170"/>
    </source>
</evidence>
<evidence type="ECO:0000256" key="13">
    <source>
        <dbReference type="ARBA" id="ARBA00023286"/>
    </source>
</evidence>
<evidence type="ECO:0000256" key="7">
    <source>
        <dbReference type="ARBA" id="ARBA00023065"/>
    </source>
</evidence>
<dbReference type="GO" id="GO:0004888">
    <property type="term" value="F:transmembrane signaling receptor activity"/>
    <property type="evidence" value="ECO:0007669"/>
    <property type="project" value="InterPro"/>
</dbReference>
<dbReference type="PROSITE" id="PS00236">
    <property type="entry name" value="NEUROTR_ION_CHANNEL"/>
    <property type="match status" value="1"/>
</dbReference>
<dbReference type="PANTHER" id="PTHR18945">
    <property type="entry name" value="NEUROTRANSMITTER GATED ION CHANNEL"/>
    <property type="match status" value="1"/>
</dbReference>
<comment type="catalytic activity">
    <reaction evidence="17">
        <text>Na(+)(in) = Na(+)(out)</text>
        <dbReference type="Rhea" id="RHEA:34963"/>
        <dbReference type="ChEBI" id="CHEBI:29101"/>
    </reaction>
</comment>
<dbReference type="GeneTree" id="ENSGT00940000158478"/>
<evidence type="ECO:0000256" key="5">
    <source>
        <dbReference type="ARBA" id="ARBA00022989"/>
    </source>
</evidence>
<dbReference type="GO" id="GO:0005230">
    <property type="term" value="F:extracellular ligand-gated monoatomic ion channel activity"/>
    <property type="evidence" value="ECO:0007669"/>
    <property type="project" value="InterPro"/>
</dbReference>
<keyword evidence="2" id="KW-1003">Cell membrane</keyword>
<keyword evidence="9" id="KW-1015">Disulfide bond</keyword>
<evidence type="ECO:0000256" key="19">
    <source>
        <dbReference type="ARBA" id="ARBA00037540"/>
    </source>
</evidence>
<name>A0A8C8E0G3_9TELE</name>
<protein>
    <submittedName>
        <fullName evidence="23">5-hydroxytryptamine (serotonin) receptor 3B</fullName>
    </submittedName>
</protein>
<evidence type="ECO:0000256" key="12">
    <source>
        <dbReference type="ARBA" id="ARBA00023257"/>
    </source>
</evidence>
<evidence type="ECO:0000256" key="4">
    <source>
        <dbReference type="ARBA" id="ARBA00022729"/>
    </source>
</evidence>
<dbReference type="InterPro" id="IPR006202">
    <property type="entry name" value="Neur_chan_lig-bd"/>
</dbReference>
<feature type="transmembrane region" description="Helical" evidence="20">
    <location>
        <begin position="297"/>
        <end position="324"/>
    </location>
</feature>
<dbReference type="InterPro" id="IPR006029">
    <property type="entry name" value="Neurotrans-gated_channel_TM"/>
</dbReference>
<dbReference type="PRINTS" id="PR01708">
    <property type="entry name" value="5HT3RECEPTOR"/>
</dbReference>
<dbReference type="FunFam" id="2.70.170.10:FF:000017">
    <property type="entry name" value="5-hydroxytryptamine receptor 3A"/>
    <property type="match status" value="1"/>
</dbReference>
<reference evidence="23" key="2">
    <citation type="submission" date="2025-09" db="UniProtKB">
        <authorList>
            <consortium name="Ensembl"/>
        </authorList>
    </citation>
    <scope>IDENTIFICATION</scope>
</reference>
<keyword evidence="10" id="KW-0675">Receptor</keyword>
<dbReference type="InterPro" id="IPR038050">
    <property type="entry name" value="Neuro_actylchol_rec"/>
</dbReference>
<comment type="catalytic activity">
    <reaction evidence="18">
        <text>Ca(2+)(in) = Ca(2+)(out)</text>
        <dbReference type="Rhea" id="RHEA:29671"/>
        <dbReference type="ChEBI" id="CHEBI:29108"/>
    </reaction>
</comment>
<sequence>MALIWMVLLFSVSADLADCLPVKPKRSSLNQLTRTLLRNYDSGVRPVHNWTSTTTIYIDLILQSVLEVDGKTQSITTSIWCRQMWRDEFLVWDPEEFDGINEISLSSDALWVPDVIVSEFVKEGKSPPIPYVYVNSSGSVKNYRPIQAVLACSLEMYAFPFDKQNCSLTFRSWLHSVNEIDLALWRSADAIANDKREFMNDGEWELLSIPSQYRQISQDNTDYSQIQFNLLIRRRPLLYVVGLLIPSIFLMLVDVVSFYLPLDSGTRIAFKISILLGYTVFRVNLTDELPASAVKTPLIGVFFVACKAMLMLSLTKSILVVKLLHHSEKEVKQMSLSACLLDKYGSAGHSYTDSIFTSIKTLDHSNQPDDFDVDYSLEEDLLSLNEIQEVPSGLERLLQELVSLRLGFAQEDSESLAQSEWLSLCLRLDCLLFRFYLFVLALYTSTLLLLWASWSFA</sequence>
<dbReference type="GO" id="GO:0045211">
    <property type="term" value="C:postsynaptic membrane"/>
    <property type="evidence" value="ECO:0007669"/>
    <property type="project" value="UniProtKB-SubCell"/>
</dbReference>
<keyword evidence="12" id="KW-0628">Postsynaptic cell membrane</keyword>
<evidence type="ECO:0000313" key="24">
    <source>
        <dbReference type="Proteomes" id="UP000694383"/>
    </source>
</evidence>
<keyword evidence="7 20" id="KW-0406">Ion transport</keyword>
<evidence type="ECO:0000256" key="9">
    <source>
        <dbReference type="ARBA" id="ARBA00023157"/>
    </source>
</evidence>
<dbReference type="SUPFAM" id="SSF90112">
    <property type="entry name" value="Neurotransmitter-gated ion-channel transmembrane pore"/>
    <property type="match status" value="1"/>
</dbReference>
<dbReference type="InterPro" id="IPR008132">
    <property type="entry name" value="5HT3_rcpt"/>
</dbReference>
<evidence type="ECO:0000313" key="23">
    <source>
        <dbReference type="Ensembl" id="ENSOSIP00000043927.1"/>
    </source>
</evidence>
<evidence type="ECO:0000259" key="22">
    <source>
        <dbReference type="Pfam" id="PF02932"/>
    </source>
</evidence>
<evidence type="ECO:0000256" key="3">
    <source>
        <dbReference type="ARBA" id="ARBA00022692"/>
    </source>
</evidence>
<dbReference type="PRINTS" id="PR01709">
    <property type="entry name" value="5HT3ARECEPTR"/>
</dbReference>
<dbReference type="Proteomes" id="UP000694383">
    <property type="component" value="Unplaced"/>
</dbReference>
<evidence type="ECO:0000256" key="8">
    <source>
        <dbReference type="ARBA" id="ARBA00023136"/>
    </source>
</evidence>
<evidence type="ECO:0000256" key="17">
    <source>
        <dbReference type="ARBA" id="ARBA00036239"/>
    </source>
</evidence>
<accession>A0A8C8E0G3</accession>
<dbReference type="InterPro" id="IPR018000">
    <property type="entry name" value="Neurotransmitter_ion_chnl_CS"/>
</dbReference>
<dbReference type="NCBIfam" id="TIGR00860">
    <property type="entry name" value="LIC"/>
    <property type="match status" value="1"/>
</dbReference>
<dbReference type="Ensembl" id="ENSOSIT00000046224.1">
    <property type="protein sequence ID" value="ENSOSIP00000043927.1"/>
    <property type="gene ID" value="ENSOSIG00000021056.1"/>
</dbReference>
<dbReference type="InterPro" id="IPR036734">
    <property type="entry name" value="Neur_chan_lig-bd_sf"/>
</dbReference>
<dbReference type="Gene3D" id="1.20.58.390">
    <property type="entry name" value="Neurotransmitter-gated ion-channel transmembrane domain"/>
    <property type="match status" value="1"/>
</dbReference>
<reference evidence="23" key="1">
    <citation type="submission" date="2025-08" db="UniProtKB">
        <authorList>
            <consortium name="Ensembl"/>
        </authorList>
    </citation>
    <scope>IDENTIFICATION</scope>
</reference>
<proteinExistence type="inferred from homology"/>